<evidence type="ECO:0000256" key="8">
    <source>
        <dbReference type="ARBA" id="ARBA00040914"/>
    </source>
</evidence>
<evidence type="ECO:0000256" key="3">
    <source>
        <dbReference type="ARBA" id="ARBA00022475"/>
    </source>
</evidence>
<sequence>MSRTALFTDVRPLRSSKRFRELWIGTSLGLFGGHLANVAVLLQVWNLTGSPLWTGLIGVASALPMTAFGLLGGALADAMDRRALVALATSAQLLAAIGFTAQALAGNGRVLVLLGLVSFSAACIGLGSAARRTLPVRLLPGNELAAGLALQNFASQASMLLGPAAAGFLIARSGMAAAYLVQAVAVAVSLLAVLRLPPMPRLPAADTGSAEPGPGESEPEPDHRESAPGGPARKSWRPPRGGWRIIAQRPTLWGSFATDLAATLLAMPISLFPLVNEARFDGDPRTLGLFLSSVAVGGICAGLLSGSYTRVRRAGRLQLAAALVWSLALAAFGLAEPLWLVLGALVVAGAADTVSVVTRAALVQMETPDRFRGRVSSVELVIGAAGPELGNFRGGLVASFTSAPFALASGGLVAAAVVSAVAAVNRPLRSYRLPREQ</sequence>
<comment type="caution">
    <text evidence="12">The sequence shown here is derived from an EMBL/GenBank/DDBJ whole genome shotgun (WGS) entry which is preliminary data.</text>
</comment>
<evidence type="ECO:0000313" key="12">
    <source>
        <dbReference type="EMBL" id="MBU7598427.1"/>
    </source>
</evidence>
<feature type="compositionally biased region" description="Low complexity" evidence="9">
    <location>
        <begin position="203"/>
        <end position="216"/>
    </location>
</feature>
<dbReference type="Gene3D" id="1.20.1250.20">
    <property type="entry name" value="MFS general substrate transporter like domains"/>
    <property type="match status" value="1"/>
</dbReference>
<feature type="transmembrane region" description="Helical" evidence="10">
    <location>
        <begin position="176"/>
        <end position="194"/>
    </location>
</feature>
<gene>
    <name evidence="12" type="ORF">JGS22_012575</name>
</gene>
<evidence type="ECO:0000256" key="1">
    <source>
        <dbReference type="ARBA" id="ARBA00004429"/>
    </source>
</evidence>
<dbReference type="GO" id="GO:0005886">
    <property type="term" value="C:plasma membrane"/>
    <property type="evidence" value="ECO:0007669"/>
    <property type="project" value="UniProtKB-SubCell"/>
</dbReference>
<evidence type="ECO:0000259" key="11">
    <source>
        <dbReference type="PROSITE" id="PS50850"/>
    </source>
</evidence>
<name>A0A949JE80_9ACTN</name>
<dbReference type="GO" id="GO:0022857">
    <property type="term" value="F:transmembrane transporter activity"/>
    <property type="evidence" value="ECO:0007669"/>
    <property type="project" value="InterPro"/>
</dbReference>
<evidence type="ECO:0000256" key="10">
    <source>
        <dbReference type="SAM" id="Phobius"/>
    </source>
</evidence>
<feature type="region of interest" description="Disordered" evidence="9">
    <location>
        <begin position="203"/>
        <end position="240"/>
    </location>
</feature>
<dbReference type="InterPro" id="IPR036259">
    <property type="entry name" value="MFS_trans_sf"/>
</dbReference>
<dbReference type="CDD" id="cd06173">
    <property type="entry name" value="MFS_MefA_like"/>
    <property type="match status" value="1"/>
</dbReference>
<evidence type="ECO:0000256" key="5">
    <source>
        <dbReference type="ARBA" id="ARBA00022989"/>
    </source>
</evidence>
<keyword evidence="4 10" id="KW-0812">Transmembrane</keyword>
<feature type="transmembrane region" description="Helical" evidence="10">
    <location>
        <begin position="21"/>
        <end position="45"/>
    </location>
</feature>
<dbReference type="EMBL" id="JAELVF020000001">
    <property type="protein sequence ID" value="MBU7598427.1"/>
    <property type="molecule type" value="Genomic_DNA"/>
</dbReference>
<feature type="transmembrane region" description="Helical" evidence="10">
    <location>
        <begin position="150"/>
        <end position="170"/>
    </location>
</feature>
<keyword evidence="13" id="KW-1185">Reference proteome</keyword>
<dbReference type="PANTHER" id="PTHR23513:SF9">
    <property type="entry name" value="ENTEROBACTIN EXPORTER ENTS"/>
    <property type="match status" value="1"/>
</dbReference>
<comment type="similarity">
    <text evidence="7">Belongs to the major facilitator superfamily. Drug:H(+) antiporter-3 (DHA3) (TC 2.A.1.21) family.</text>
</comment>
<feature type="transmembrane region" description="Helical" evidence="10">
    <location>
        <begin position="51"/>
        <end position="71"/>
    </location>
</feature>
<dbReference type="PANTHER" id="PTHR23513">
    <property type="entry name" value="INTEGRAL MEMBRANE EFFLUX PROTEIN-RELATED"/>
    <property type="match status" value="1"/>
</dbReference>
<feature type="transmembrane region" description="Helical" evidence="10">
    <location>
        <begin position="317"/>
        <end position="335"/>
    </location>
</feature>
<evidence type="ECO:0000256" key="4">
    <source>
        <dbReference type="ARBA" id="ARBA00022692"/>
    </source>
</evidence>
<dbReference type="InterPro" id="IPR011701">
    <property type="entry name" value="MFS"/>
</dbReference>
<feature type="transmembrane region" description="Helical" evidence="10">
    <location>
        <begin position="83"/>
        <end position="104"/>
    </location>
</feature>
<dbReference type="RefSeq" id="WP_211042430.1">
    <property type="nucleotide sequence ID" value="NZ_JAELVF020000001.1"/>
</dbReference>
<keyword evidence="5 10" id="KW-1133">Transmembrane helix</keyword>
<proteinExistence type="inferred from homology"/>
<dbReference type="InterPro" id="IPR020846">
    <property type="entry name" value="MFS_dom"/>
</dbReference>
<feature type="transmembrane region" description="Helical" evidence="10">
    <location>
        <begin position="403"/>
        <end position="424"/>
    </location>
</feature>
<keyword evidence="3" id="KW-1003">Cell membrane</keyword>
<dbReference type="PROSITE" id="PS50850">
    <property type="entry name" value="MFS"/>
    <property type="match status" value="1"/>
</dbReference>
<evidence type="ECO:0000313" key="13">
    <source>
        <dbReference type="Proteomes" id="UP000694501"/>
    </source>
</evidence>
<reference evidence="12" key="1">
    <citation type="submission" date="2021-06" db="EMBL/GenBank/DDBJ databases">
        <title>Sequencing of actinobacteria type strains.</title>
        <authorList>
            <person name="Nguyen G.-S."/>
            <person name="Wentzel A."/>
        </authorList>
    </citation>
    <scope>NUCLEOTIDE SEQUENCE</scope>
    <source>
        <strain evidence="12">P38-E01</strain>
    </source>
</reference>
<keyword evidence="6 10" id="KW-0472">Membrane</keyword>
<dbReference type="Proteomes" id="UP000694501">
    <property type="component" value="Unassembled WGS sequence"/>
</dbReference>
<comment type="subcellular location">
    <subcellularLocation>
        <location evidence="1">Cell inner membrane</location>
        <topology evidence="1">Multi-pass membrane protein</topology>
    </subcellularLocation>
</comment>
<evidence type="ECO:0000256" key="9">
    <source>
        <dbReference type="SAM" id="MobiDB-lite"/>
    </source>
</evidence>
<feature type="domain" description="Major facilitator superfamily (MFS) profile" evidence="11">
    <location>
        <begin position="247"/>
        <end position="437"/>
    </location>
</feature>
<dbReference type="AlphaFoldDB" id="A0A949JE80"/>
<keyword evidence="2" id="KW-0813">Transport</keyword>
<dbReference type="SUPFAM" id="SSF103473">
    <property type="entry name" value="MFS general substrate transporter"/>
    <property type="match status" value="1"/>
</dbReference>
<evidence type="ECO:0000256" key="6">
    <source>
        <dbReference type="ARBA" id="ARBA00023136"/>
    </source>
</evidence>
<feature type="transmembrane region" description="Helical" evidence="10">
    <location>
        <begin position="287"/>
        <end position="305"/>
    </location>
</feature>
<dbReference type="Pfam" id="PF07690">
    <property type="entry name" value="MFS_1"/>
    <property type="match status" value="1"/>
</dbReference>
<protein>
    <recommendedName>
        <fullName evidence="8">Multidrug efflux pump Tap</fullName>
    </recommendedName>
</protein>
<evidence type="ECO:0000256" key="7">
    <source>
        <dbReference type="ARBA" id="ARBA00038075"/>
    </source>
</evidence>
<organism evidence="12 13">
    <name type="scientific">Streptomyces tardus</name>
    <dbReference type="NCBI Taxonomy" id="2780544"/>
    <lineage>
        <taxon>Bacteria</taxon>
        <taxon>Bacillati</taxon>
        <taxon>Actinomycetota</taxon>
        <taxon>Actinomycetes</taxon>
        <taxon>Kitasatosporales</taxon>
        <taxon>Streptomycetaceae</taxon>
        <taxon>Streptomyces</taxon>
    </lineage>
</organism>
<feature type="transmembrane region" description="Helical" evidence="10">
    <location>
        <begin position="252"/>
        <end position="275"/>
    </location>
</feature>
<evidence type="ECO:0000256" key="2">
    <source>
        <dbReference type="ARBA" id="ARBA00022448"/>
    </source>
</evidence>
<accession>A0A949JE80</accession>
<feature type="transmembrane region" description="Helical" evidence="10">
    <location>
        <begin position="110"/>
        <end position="129"/>
    </location>
</feature>